<feature type="compositionally biased region" description="Low complexity" evidence="5">
    <location>
        <begin position="345"/>
        <end position="362"/>
    </location>
</feature>
<dbReference type="InterPro" id="IPR046757">
    <property type="entry name" value="YL1_N"/>
</dbReference>
<evidence type="ECO:0000259" key="6">
    <source>
        <dbReference type="SMART" id="SM00993"/>
    </source>
</evidence>
<dbReference type="CTD" id="100001285"/>
<dbReference type="Pfam" id="PF08265">
    <property type="entry name" value="YL1_C"/>
    <property type="match status" value="1"/>
</dbReference>
<dbReference type="AlphaFoldDB" id="A0A6J2WKG4"/>
<feature type="region of interest" description="Disordered" evidence="5">
    <location>
        <begin position="132"/>
        <end position="167"/>
    </location>
</feature>
<feature type="compositionally biased region" description="Acidic residues" evidence="5">
    <location>
        <begin position="52"/>
        <end position="75"/>
    </location>
</feature>
<reference evidence="8" key="1">
    <citation type="submission" date="2025-08" db="UniProtKB">
        <authorList>
            <consortium name="RefSeq"/>
        </authorList>
    </citation>
    <scope>IDENTIFICATION</scope>
</reference>
<dbReference type="RefSeq" id="XP_030644924.1">
    <property type="nucleotide sequence ID" value="XM_030789064.1"/>
</dbReference>
<feature type="domain" description="Vps72/YL1 C-terminal" evidence="6">
    <location>
        <begin position="292"/>
        <end position="321"/>
    </location>
</feature>
<name>A0A6J2WKG4_CHACN</name>
<dbReference type="Proteomes" id="UP000504632">
    <property type="component" value="Chromosome 12"/>
</dbReference>
<evidence type="ECO:0000256" key="3">
    <source>
        <dbReference type="ARBA" id="ARBA00020000"/>
    </source>
</evidence>
<dbReference type="Pfam" id="PF05764">
    <property type="entry name" value="YL1"/>
    <property type="match status" value="1"/>
</dbReference>
<evidence type="ECO:0000313" key="7">
    <source>
        <dbReference type="Proteomes" id="UP000504632"/>
    </source>
</evidence>
<gene>
    <name evidence="8" type="primary">vps72a</name>
</gene>
<sequence length="378" mass="42426">MSLASSREQRKTAGNRMSKLLDAEEEDEFYKTTYGGFNDESGDDEYRGEHSDTEDEVDSDFDIDEGDEPDSDQEEDAPRRKSRVVTKAYKEPVKVAKPKSKRPSEELKRTERVKADKRVPLEFHHFAEIRKSVRKSTSEHTRKTNLRLQERQEAPRRRRGAHHDKPLTQDELLTEAKITAQINLRSLENYERLEADKKKQVHKKRRFDGPTIRYHSVLMPLLGDTLMKEENVDVEGLDQDTPQSGPPSSAASSQNTTGSLCSRTYITFSDDEAFEMAFPRSAQSSPLLPVQEVCPVTHKPALYRDPVTDIPYANARAFRIIREAYRKYVAAHGFPSSTGGFGGNAESPAPASTPGSAASAVAKGVRQKPLVKQTGTTT</sequence>
<comment type="similarity">
    <text evidence="2">Belongs to the VPS72/YL1 family.</text>
</comment>
<dbReference type="GeneID" id="115825233"/>
<dbReference type="OrthoDB" id="78296at2759"/>
<dbReference type="PANTHER" id="PTHR13275">
    <property type="entry name" value="YL-1 PROTEIN TRANSCRIPTION FACTOR-LIKE 1"/>
    <property type="match status" value="1"/>
</dbReference>
<proteinExistence type="inferred from homology"/>
<feature type="compositionally biased region" description="Low complexity" evidence="5">
    <location>
        <begin position="242"/>
        <end position="254"/>
    </location>
</feature>
<evidence type="ECO:0000256" key="2">
    <source>
        <dbReference type="ARBA" id="ARBA00006832"/>
    </source>
</evidence>
<organism evidence="7 8">
    <name type="scientific">Chanos chanos</name>
    <name type="common">Milkfish</name>
    <name type="synonym">Mugil chanos</name>
    <dbReference type="NCBI Taxonomy" id="29144"/>
    <lineage>
        <taxon>Eukaryota</taxon>
        <taxon>Metazoa</taxon>
        <taxon>Chordata</taxon>
        <taxon>Craniata</taxon>
        <taxon>Vertebrata</taxon>
        <taxon>Euteleostomi</taxon>
        <taxon>Actinopterygii</taxon>
        <taxon>Neopterygii</taxon>
        <taxon>Teleostei</taxon>
        <taxon>Ostariophysi</taxon>
        <taxon>Gonorynchiformes</taxon>
        <taxon>Chanidae</taxon>
        <taxon>Chanos</taxon>
    </lineage>
</organism>
<evidence type="ECO:0000256" key="5">
    <source>
        <dbReference type="SAM" id="MobiDB-lite"/>
    </source>
</evidence>
<evidence type="ECO:0000256" key="1">
    <source>
        <dbReference type="ARBA" id="ARBA00002050"/>
    </source>
</evidence>
<feature type="region of interest" description="Disordered" evidence="5">
    <location>
        <begin position="1"/>
        <end position="113"/>
    </location>
</feature>
<keyword evidence="7" id="KW-1185">Reference proteome</keyword>
<protein>
    <recommendedName>
        <fullName evidence="3">Vacuolar protein sorting-associated protein 72 homolog</fullName>
    </recommendedName>
    <alternativeName>
        <fullName evidence="4">Transcription factor-like 1</fullName>
    </alternativeName>
</protein>
<evidence type="ECO:0000256" key="4">
    <source>
        <dbReference type="ARBA" id="ARBA00032814"/>
    </source>
</evidence>
<feature type="region of interest" description="Disordered" evidence="5">
    <location>
        <begin position="236"/>
        <end position="257"/>
    </location>
</feature>
<feature type="compositionally biased region" description="Basic and acidic residues" evidence="5">
    <location>
        <begin position="132"/>
        <end position="155"/>
    </location>
</feature>
<comment type="function">
    <text evidence="1">Deposition-and-exchange histone chaperone specific for H2AZ1, specifically chaperones H2AZ1 and deposits it into nucleosomes. As component of the SRCAP complex, mediates the ATP-dependent exchange of histone H2AZ1/H2B dimers for nucleosomal H2A/H2B, leading to transcriptional regulation of selected genes by chromatin remodeling.</text>
</comment>
<dbReference type="InParanoid" id="A0A6J2WKG4"/>
<feature type="region of interest" description="Disordered" evidence="5">
    <location>
        <begin position="339"/>
        <end position="378"/>
    </location>
</feature>
<evidence type="ECO:0000313" key="8">
    <source>
        <dbReference type="RefSeq" id="XP_030644924.1"/>
    </source>
</evidence>
<dbReference type="PANTHER" id="PTHR13275:SF4">
    <property type="entry name" value="VACUOLAR PROTEIN SORTING-ASSOCIATED PROTEIN 72 HOMOLOG"/>
    <property type="match status" value="1"/>
</dbReference>
<feature type="compositionally biased region" description="Basic and acidic residues" evidence="5">
    <location>
        <begin position="102"/>
        <end position="113"/>
    </location>
</feature>
<dbReference type="InterPro" id="IPR013272">
    <property type="entry name" value="Vps72/YL1_C"/>
</dbReference>
<accession>A0A6J2WKG4</accession>
<dbReference type="GO" id="GO:0005634">
    <property type="term" value="C:nucleus"/>
    <property type="evidence" value="ECO:0007669"/>
    <property type="project" value="TreeGrafter"/>
</dbReference>
<dbReference type="SMART" id="SM00993">
    <property type="entry name" value="YL1_C"/>
    <property type="match status" value="1"/>
</dbReference>